<evidence type="ECO:0000313" key="2">
    <source>
        <dbReference type="Proteomes" id="UP000183918"/>
    </source>
</evidence>
<organism evidence="1 2">
    <name type="scientific">Lachnobacterium bovis DSM 14045</name>
    <dbReference type="NCBI Taxonomy" id="1122142"/>
    <lineage>
        <taxon>Bacteria</taxon>
        <taxon>Bacillati</taxon>
        <taxon>Bacillota</taxon>
        <taxon>Clostridia</taxon>
        <taxon>Lachnospirales</taxon>
        <taxon>Lachnospiraceae</taxon>
        <taxon>Lachnobacterium</taxon>
    </lineage>
</organism>
<evidence type="ECO:0000313" key="1">
    <source>
        <dbReference type="EMBL" id="SDY73391.1"/>
    </source>
</evidence>
<dbReference type="STRING" id="1122142.SAMN02910414_02252"/>
<gene>
    <name evidence="1" type="ORF">SAMN02910414_02252</name>
</gene>
<keyword evidence="2" id="KW-1185">Reference proteome</keyword>
<reference evidence="1 2" key="1">
    <citation type="submission" date="2016-10" db="EMBL/GenBank/DDBJ databases">
        <authorList>
            <person name="de Groot N.N."/>
        </authorList>
    </citation>
    <scope>NUCLEOTIDE SEQUENCE [LARGE SCALE GENOMIC DNA]</scope>
    <source>
        <strain evidence="1 2">DSM 14045</strain>
    </source>
</reference>
<name>A0A1H3M9N8_9FIRM</name>
<dbReference type="RefSeq" id="WP_074718975.1">
    <property type="nucleotide sequence ID" value="NZ_FNPG01000032.1"/>
</dbReference>
<sequence>MLKIIKAEESYFMKTDIDFVISDFTEKLLVHNGMKKGSFAEGYVIRILTTLIAGAIDMREKYNRFYLEEYDSFAEYLYKKELLEKETIQDINLKANESLWMLRFTSNDYSIKSILGYDDENLQIINQTLECIYNEN</sequence>
<proteinExistence type="predicted"/>
<dbReference type="AlphaFoldDB" id="A0A1H3M9N8"/>
<dbReference type="EMBL" id="FNPG01000032">
    <property type="protein sequence ID" value="SDY73391.1"/>
    <property type="molecule type" value="Genomic_DNA"/>
</dbReference>
<accession>A0A1H3M9N8</accession>
<protein>
    <submittedName>
        <fullName evidence="1">Uncharacterized protein</fullName>
    </submittedName>
</protein>
<dbReference type="Proteomes" id="UP000183918">
    <property type="component" value="Unassembled WGS sequence"/>
</dbReference>